<keyword evidence="3" id="KW-1185">Reference proteome</keyword>
<dbReference type="RefSeq" id="WP_247376579.1">
    <property type="nucleotide sequence ID" value="NZ_JALLGV010000003.1"/>
</dbReference>
<keyword evidence="1" id="KW-1133">Transmembrane helix</keyword>
<evidence type="ECO:0000256" key="1">
    <source>
        <dbReference type="SAM" id="Phobius"/>
    </source>
</evidence>
<dbReference type="InterPro" id="IPR055893">
    <property type="entry name" value="DUF7470"/>
</dbReference>
<keyword evidence="1" id="KW-0812">Transmembrane</keyword>
<dbReference type="Proteomes" id="UP001597119">
    <property type="component" value="Unassembled WGS sequence"/>
</dbReference>
<feature type="transmembrane region" description="Helical" evidence="1">
    <location>
        <begin position="7"/>
        <end position="26"/>
    </location>
</feature>
<gene>
    <name evidence="2" type="ORF">ACFR9U_03710</name>
</gene>
<evidence type="ECO:0000313" key="2">
    <source>
        <dbReference type="EMBL" id="MFD1586076.1"/>
    </source>
</evidence>
<sequence>MLDKLGVAGLLGFLLLLGGIALLAYIDLLIAAGVAFVVAGLGLVIYGLVSGFLGSLGMGQMM</sequence>
<comment type="caution">
    <text evidence="2">The sequence shown here is derived from an EMBL/GenBank/DDBJ whole genome shotgun (WGS) entry which is preliminary data.</text>
</comment>
<proteinExistence type="predicted"/>
<feature type="transmembrane region" description="Helical" evidence="1">
    <location>
        <begin position="32"/>
        <end position="56"/>
    </location>
</feature>
<protein>
    <recommendedName>
        <fullName evidence="4">Major facilitator superfamily (MFS) profile domain-containing protein</fullName>
    </recommendedName>
</protein>
<accession>A0ABD6C6Z8</accession>
<dbReference type="AlphaFoldDB" id="A0ABD6C6Z8"/>
<reference evidence="2 3" key="1">
    <citation type="journal article" date="2019" name="Int. J. Syst. Evol. Microbiol.">
        <title>The Global Catalogue of Microorganisms (GCM) 10K type strain sequencing project: providing services to taxonomists for standard genome sequencing and annotation.</title>
        <authorList>
            <consortium name="The Broad Institute Genomics Platform"/>
            <consortium name="The Broad Institute Genome Sequencing Center for Infectious Disease"/>
            <person name="Wu L."/>
            <person name="Ma J."/>
        </authorList>
    </citation>
    <scope>NUCLEOTIDE SEQUENCE [LARGE SCALE GENOMIC DNA]</scope>
    <source>
        <strain evidence="2 3">CGMCC 1.12125</strain>
    </source>
</reference>
<evidence type="ECO:0008006" key="4">
    <source>
        <dbReference type="Google" id="ProtNLM"/>
    </source>
</evidence>
<name>A0ABD6C6Z8_9EURY</name>
<keyword evidence="1" id="KW-0472">Membrane</keyword>
<evidence type="ECO:0000313" key="3">
    <source>
        <dbReference type="Proteomes" id="UP001597119"/>
    </source>
</evidence>
<organism evidence="2 3">
    <name type="scientific">Halorientalis brevis</name>
    <dbReference type="NCBI Taxonomy" id="1126241"/>
    <lineage>
        <taxon>Archaea</taxon>
        <taxon>Methanobacteriati</taxon>
        <taxon>Methanobacteriota</taxon>
        <taxon>Stenosarchaea group</taxon>
        <taxon>Halobacteria</taxon>
        <taxon>Halobacteriales</taxon>
        <taxon>Haloarculaceae</taxon>
        <taxon>Halorientalis</taxon>
    </lineage>
</organism>
<dbReference type="Pfam" id="PF24282">
    <property type="entry name" value="DUF7470"/>
    <property type="match status" value="1"/>
</dbReference>
<dbReference type="EMBL" id="JBHUDJ010000002">
    <property type="protein sequence ID" value="MFD1586076.1"/>
    <property type="molecule type" value="Genomic_DNA"/>
</dbReference>